<organism evidence="1">
    <name type="scientific">Anguilla anguilla</name>
    <name type="common">European freshwater eel</name>
    <name type="synonym">Muraena anguilla</name>
    <dbReference type="NCBI Taxonomy" id="7936"/>
    <lineage>
        <taxon>Eukaryota</taxon>
        <taxon>Metazoa</taxon>
        <taxon>Chordata</taxon>
        <taxon>Craniata</taxon>
        <taxon>Vertebrata</taxon>
        <taxon>Euteleostomi</taxon>
        <taxon>Actinopterygii</taxon>
        <taxon>Neopterygii</taxon>
        <taxon>Teleostei</taxon>
        <taxon>Anguilliformes</taxon>
        <taxon>Anguillidae</taxon>
        <taxon>Anguilla</taxon>
    </lineage>
</organism>
<evidence type="ECO:0000313" key="1">
    <source>
        <dbReference type="EMBL" id="JAH85102.1"/>
    </source>
</evidence>
<proteinExistence type="predicted"/>
<dbReference type="AlphaFoldDB" id="A0A0E9W418"/>
<reference evidence="1" key="1">
    <citation type="submission" date="2014-11" db="EMBL/GenBank/DDBJ databases">
        <authorList>
            <person name="Amaro Gonzalez C."/>
        </authorList>
    </citation>
    <scope>NUCLEOTIDE SEQUENCE</scope>
</reference>
<dbReference type="EMBL" id="GBXM01023475">
    <property type="protein sequence ID" value="JAH85102.1"/>
    <property type="molecule type" value="Transcribed_RNA"/>
</dbReference>
<reference evidence="1" key="2">
    <citation type="journal article" date="2015" name="Fish Shellfish Immunol.">
        <title>Early steps in the European eel (Anguilla anguilla)-Vibrio vulnificus interaction in the gills: Role of the RtxA13 toxin.</title>
        <authorList>
            <person name="Callol A."/>
            <person name="Pajuelo D."/>
            <person name="Ebbesson L."/>
            <person name="Teles M."/>
            <person name="MacKenzie S."/>
            <person name="Amaro C."/>
        </authorList>
    </citation>
    <scope>NUCLEOTIDE SEQUENCE</scope>
</reference>
<sequence length="60" mass="7110">MEVITRMCKDQFFFFCSSQQEQLGKKPTQSFTRIYTKQNGFFLHQPFSAIIRPSKTLTQN</sequence>
<name>A0A0E9W418_ANGAN</name>
<protein>
    <submittedName>
        <fullName evidence="1">Uncharacterized protein</fullName>
    </submittedName>
</protein>
<accession>A0A0E9W418</accession>